<feature type="domain" description="GLUG" evidence="2">
    <location>
        <begin position="137"/>
        <end position="162"/>
    </location>
</feature>
<dbReference type="Proteomes" id="UP000342300">
    <property type="component" value="Unassembled WGS sequence"/>
</dbReference>
<feature type="domain" description="MBG" evidence="3">
    <location>
        <begin position="1796"/>
        <end position="1871"/>
    </location>
</feature>
<feature type="domain" description="GLUG" evidence="2">
    <location>
        <begin position="220"/>
        <end position="244"/>
    </location>
</feature>
<feature type="domain" description="MBG" evidence="3">
    <location>
        <begin position="1883"/>
        <end position="1959"/>
    </location>
</feature>
<feature type="non-terminal residue" evidence="4">
    <location>
        <position position="2096"/>
    </location>
</feature>
<sequence length="2096" mass="205622">VINSLGVEGDTTTAPATPTLQGMAATANLSGKYALGTNIDAAATSVWNLGGGFAPIGSGGTAFNGTFEGLGHTVSNLTTNLPGADYVGLFGNAGTPSAIRNLGLVGGSVSGRNAVGGLVGWNSGNISTSYATNNVGGAYYVGGLVGYNTGAISNAYATGTVSGSGPYVGGLVGWNNPSATLSNVYATGAVSGSGNNVGGLVGFNSYGTISDAYATGTVSGSYAGGLVGLNDHGTISNAHATGNVGGSSSDYVGGLVGYDYYSSVSDSYATGTVTGSGTNLGGLLGYTVGSTVTNSHFDVDQSTVNGQSKFALYGLYHDQLQDWASHGMSLAIADYGASLPYDSVSGSYGIGNVQGLKDLQGFAEASGVQFRLTADLDLASLPGYYLPNFSAASLDGAGHSLANLTLNLPAVSGVGFISNLASGSTVSNLSLTNVSVSGGSFVGGLAGTNNGTLSNVDSSGVVTGSGPYVGGLVGWNYGTINGNSNSSATVSSSSSHVGGLVGVSSGPITDAYATGTVSGSGAYVGGLVGWNSYATSSNVYATGSVSGNGNVVGGLMGYNDHGTIDNAYATGTVSGYQAGGLVGINDHGTISNSHATGNVGGSSSSEYVGGLVGNNLGTISNSYARGVVSGAHYVGGLLGNNDGSVNNSHYDIDQSTINGQSLVTPYGLYHAQFQDWQSHGQMLAIADYGSSLPFDGTSYGVGSIQGLKDLLAFSELSGAQFRLTSDLDLASLPGYYLPAFSAASLDGAEHSITNLNVNLPFNNVVGFIGSLPGGSTVTNVRLVNISVNGYDSVGGLVGINAGTIGNADSSGTVSGASNVGGLAGANSGSINNASSSGTVTGVNYVGGLLGSNSSGTIRDGYATGSVTGNSAVGGLVGWNGGGPWYSVSSITNSYATGNVSGDTKVGGLVGWNGGGLPFRNSPIANSYATGAVVGTGIYIGGLVGYNGQADDHGYFNGTPISNSYAIGPVSGSDQTGGLVGANSGVITNSYAAGRVNSGGSSVGGLVGQNSIGRYLGPWVINHYPGTIANSFWDAASTGQTIGNVGGNGGGIGMSTAQMQQQTNFTSATSANGNVNPAWDFADTWVMYDGHTYPMLGVFMTPLTVTASSVTKTYDGLSYSGGNGVSYSTPPNLAYLSGFVSYSGNSQGATNAGSYVITPSGLSALYSNQHGYNITYADGALIIDPATLTVTADPVGKNYGQANPLLSGSVTGFVGGDTLASATTGTASFSTPATSASNVGSYAVTGSGLSANFGNYLFAQAPDNATALTISPATLTVTADSVGRIYGQANPLLSGSITGFVSGDTLASATTGTASFSTPATSASNVGSYAITGSGLSANFGNYLFAQAPDNAAALTISPATLTVTADSVSRIYGAANPLLSGSVTGFVGSDTLASATTGTASFSTPATSASNVGSYAVTGSGLSANFGNYLFAQAPDNATALTINPATLTVTADAVGRIYGQANPLLSGSITGFVSGDTLASATTGTASFSTPATSASNVGSYAVTGSGLSANFGNYLFEQAPANATALTINPATLTVIADSVGRTYGAANPLLSGSVIGFVGSDTLASATAGTETFSTPATSTNNVGSYAVVGSGLSANFGNYLFAQAPANATALTINPATLTVTADSVSRIYGTANPPLSGSITGFVGSDTPASATTGTATYSTPATSSSNVGSYAVTGSGLSANFGNYLFAQAPDNATALTIDPATLTVAADSVSRIYGAANPLLSGSITGFVGSDTLDSATTGTETFSTPATGTSNVGSYAVTGSGLSANFGNYLFEQAPSNATALTINPATLTVIADSVGRTYGAANPLLSGSVIGFVASDTLASATAGTETFSTPATSASNIGSYAVVGSGLSANFGNYLFAQAPSNATALTISPATLTVSADSVSRIYGTANPLLSGSVTGFVGSDTLASATSGTEIFSTPATSFSNVGSYAVTGSGLSANFGNYLFAQAPANATALTINPATLTYAATPASFTSWQTPSGLSGTVNGFVAGDGLASSTAGTLAWLTPAGSSSPPGHYAINGSGLTAANYVFAQAAGNATALTLNPAPPPPEPATNPSSANVANSTNARAATSAANTENVPPPTPAASNL</sequence>
<dbReference type="Gene3D" id="2.160.20.110">
    <property type="match status" value="5"/>
</dbReference>
<gene>
    <name evidence="4" type="ORF">CRU78_16770</name>
</gene>
<evidence type="ECO:0008006" key="6">
    <source>
        <dbReference type="Google" id="ProtNLM"/>
    </source>
</evidence>
<dbReference type="EMBL" id="PDHS01000432">
    <property type="protein sequence ID" value="MQM32066.1"/>
    <property type="molecule type" value="Genomic_DNA"/>
</dbReference>
<dbReference type="Pfam" id="PF18676">
    <property type="entry name" value="MBG_2"/>
    <property type="match status" value="10"/>
</dbReference>
<evidence type="ECO:0000256" key="1">
    <source>
        <dbReference type="SAM" id="MobiDB-lite"/>
    </source>
</evidence>
<feature type="domain" description="MBG" evidence="3">
    <location>
        <begin position="1448"/>
        <end position="1524"/>
    </location>
</feature>
<name>A0A6A7RYN4_9PROT</name>
<feature type="domain" description="GLUG" evidence="2">
    <location>
        <begin position="549"/>
        <end position="574"/>
    </location>
</feature>
<feature type="domain" description="MBG" evidence="3">
    <location>
        <begin position="1187"/>
        <end position="1261"/>
    </location>
</feature>
<protein>
    <recommendedName>
        <fullName evidence="6">MBG domain-containing protein</fullName>
    </recommendedName>
</protein>
<feature type="domain" description="GLUG" evidence="2">
    <location>
        <begin position="251"/>
        <end position="274"/>
    </location>
</feature>
<feature type="domain" description="MBG" evidence="3">
    <location>
        <begin position="1622"/>
        <end position="1696"/>
    </location>
</feature>
<proteinExistence type="predicted"/>
<comment type="caution">
    <text evidence="4">The sequence shown here is derived from an EMBL/GenBank/DDBJ whole genome shotgun (WGS) entry which is preliminary data.</text>
</comment>
<organism evidence="4 5">
    <name type="scientific">Candidatus Accumulibacter phosphatis</name>
    <dbReference type="NCBI Taxonomy" id="327160"/>
    <lineage>
        <taxon>Bacteria</taxon>
        <taxon>Pseudomonadati</taxon>
        <taxon>Pseudomonadota</taxon>
        <taxon>Betaproteobacteria</taxon>
        <taxon>Candidatus Accumulibacter</taxon>
    </lineage>
</organism>
<evidence type="ECO:0000259" key="2">
    <source>
        <dbReference type="Pfam" id="PF07581"/>
    </source>
</evidence>
<feature type="compositionally biased region" description="Low complexity" evidence="1">
    <location>
        <begin position="2061"/>
        <end position="2085"/>
    </location>
</feature>
<feature type="domain" description="MBG" evidence="3">
    <location>
        <begin position="1361"/>
        <end position="1435"/>
    </location>
</feature>
<reference evidence="4 5" key="1">
    <citation type="submission" date="2017-09" db="EMBL/GenBank/DDBJ databases">
        <title>Metagenomic Analysis Reveals Denitrifying Candidatus Accumulibacter and Flanking Population as a Source of N2O.</title>
        <authorList>
            <person name="Gao H."/>
            <person name="Mao Y."/>
            <person name="Zhao X."/>
            <person name="Liu W.-T."/>
            <person name="Zhang T."/>
            <person name="Wells G."/>
        </authorList>
    </citation>
    <scope>NUCLEOTIDE SEQUENCE [LARGE SCALE GENOMIC DNA]</scope>
    <source>
        <strain evidence="4">CANDO_2_IC</strain>
    </source>
</reference>
<feature type="compositionally biased region" description="Pro residues" evidence="1">
    <location>
        <begin position="2086"/>
        <end position="2096"/>
    </location>
</feature>
<feature type="domain" description="GLUG" evidence="2">
    <location>
        <begin position="868"/>
        <end position="900"/>
    </location>
</feature>
<dbReference type="InterPro" id="IPR011493">
    <property type="entry name" value="GLUG"/>
</dbReference>
<evidence type="ECO:0000313" key="4">
    <source>
        <dbReference type="EMBL" id="MQM32066.1"/>
    </source>
</evidence>
<feature type="domain" description="GLUG" evidence="2">
    <location>
        <begin position="194"/>
        <end position="219"/>
    </location>
</feature>
<dbReference type="Gene3D" id="3.30.160.710">
    <property type="match status" value="9"/>
</dbReference>
<dbReference type="Pfam" id="PF07581">
    <property type="entry name" value="Glug"/>
    <property type="match status" value="7"/>
</dbReference>
<evidence type="ECO:0000259" key="3">
    <source>
        <dbReference type="Pfam" id="PF18676"/>
    </source>
</evidence>
<feature type="domain" description="MBG" evidence="3">
    <location>
        <begin position="1535"/>
        <end position="1611"/>
    </location>
</feature>
<feature type="domain" description="MBG" evidence="3">
    <location>
        <begin position="1983"/>
        <end position="2044"/>
    </location>
</feature>
<feature type="region of interest" description="Disordered" evidence="1">
    <location>
        <begin position="2051"/>
        <end position="2096"/>
    </location>
</feature>
<accession>A0A6A7RYN4</accession>
<evidence type="ECO:0000313" key="5">
    <source>
        <dbReference type="Proteomes" id="UP000342300"/>
    </source>
</evidence>
<dbReference type="InterPro" id="IPR041286">
    <property type="entry name" value="MBG_2"/>
</dbReference>
<feature type="domain" description="MBG" evidence="3">
    <location>
        <begin position="1709"/>
        <end position="1784"/>
    </location>
</feature>
<feature type="domain" description="MBG" evidence="3">
    <location>
        <begin position="1274"/>
        <end position="1347"/>
    </location>
</feature>
<feature type="domain" description="GLUG" evidence="2">
    <location>
        <begin position="575"/>
        <end position="599"/>
    </location>
</feature>
<feature type="non-terminal residue" evidence="4">
    <location>
        <position position="1"/>
    </location>
</feature>